<organism evidence="1 2">
    <name type="scientific">Candidula unifasciata</name>
    <dbReference type="NCBI Taxonomy" id="100452"/>
    <lineage>
        <taxon>Eukaryota</taxon>
        <taxon>Metazoa</taxon>
        <taxon>Spiralia</taxon>
        <taxon>Lophotrochozoa</taxon>
        <taxon>Mollusca</taxon>
        <taxon>Gastropoda</taxon>
        <taxon>Heterobranchia</taxon>
        <taxon>Euthyneura</taxon>
        <taxon>Panpulmonata</taxon>
        <taxon>Eupulmonata</taxon>
        <taxon>Stylommatophora</taxon>
        <taxon>Helicina</taxon>
        <taxon>Helicoidea</taxon>
        <taxon>Geomitridae</taxon>
        <taxon>Candidula</taxon>
    </lineage>
</organism>
<dbReference type="Pfam" id="PF17716">
    <property type="entry name" value="RIMC1"/>
    <property type="match status" value="1"/>
</dbReference>
<reference evidence="1" key="1">
    <citation type="submission" date="2021-04" db="EMBL/GenBank/DDBJ databases">
        <authorList>
            <consortium name="Molecular Ecology Group"/>
        </authorList>
    </citation>
    <scope>NUCLEOTIDE SEQUENCE</scope>
</reference>
<dbReference type="OrthoDB" id="6135810at2759"/>
<comment type="caution">
    <text evidence="1">The sequence shown here is derived from an EMBL/GenBank/DDBJ whole genome shotgun (WGS) entry which is preliminary data.</text>
</comment>
<dbReference type="PANTHER" id="PTHR28494:SF1">
    <property type="entry name" value="RAB7A-INTERACTING MON1-CCZ1 COMPLEX SUBUNIT 1"/>
    <property type="match status" value="1"/>
</dbReference>
<sequence length="366" mass="40836">MAENQTITAARQEMIVYCKHLPDIISSLSTPTSGDDGNKLMCQEKCSSLCKHISGYSSEMMTEAAVHECLQAIAKLVLDLTFMEEKILIDEDFSSKSSFYRVCNIIDTLQSVVDLANRTVQDKPVADVLSSEIMECLQWRKGALLYMYCHTINTQFSSESLPFYFSQCLEDGIKYLTSVFCTGSPPKWLTGAMLKKAEIDSEEEAEDKAGMLLAQGILSDTHLLALMYCGELCYWHTKLHRPNVHKHENKTKSDQSLNDAFDVSSVERNFSKDCSQINKSPSSHDSLVARESLKFGSSCAFYPVSEKCLTSPLSIAAQSTETKIDIVKIGKLCLENYVSAAHGPLVIGGWKTTKAEEILQYLYNLK</sequence>
<evidence type="ECO:0000313" key="1">
    <source>
        <dbReference type="EMBL" id="CAG5118150.1"/>
    </source>
</evidence>
<gene>
    <name evidence="1" type="ORF">CUNI_LOCUS3708</name>
</gene>
<accession>A0A8S3YSY7</accession>
<name>A0A8S3YSY7_9EUPU</name>
<keyword evidence="2" id="KW-1185">Reference proteome</keyword>
<proteinExistence type="predicted"/>
<dbReference type="AlphaFoldDB" id="A0A8S3YSY7"/>
<dbReference type="InterPro" id="IPR037657">
    <property type="entry name" value="RIMC1"/>
</dbReference>
<dbReference type="Proteomes" id="UP000678393">
    <property type="component" value="Unassembled WGS sequence"/>
</dbReference>
<dbReference type="GO" id="GO:0000423">
    <property type="term" value="P:mitophagy"/>
    <property type="evidence" value="ECO:0007669"/>
    <property type="project" value="InterPro"/>
</dbReference>
<dbReference type="EMBL" id="CAJHNH020000504">
    <property type="protein sequence ID" value="CAG5118150.1"/>
    <property type="molecule type" value="Genomic_DNA"/>
</dbReference>
<dbReference type="PANTHER" id="PTHR28494">
    <property type="entry name" value="UPF0600 PROTEIN C5ORF51"/>
    <property type="match status" value="1"/>
</dbReference>
<protein>
    <submittedName>
        <fullName evidence="1">Uncharacterized protein</fullName>
    </submittedName>
</protein>
<evidence type="ECO:0000313" key="2">
    <source>
        <dbReference type="Proteomes" id="UP000678393"/>
    </source>
</evidence>